<dbReference type="EMBL" id="BSDS01000001">
    <property type="protein sequence ID" value="GLI38447.1"/>
    <property type="molecule type" value="Genomic_DNA"/>
</dbReference>
<feature type="binding site" evidence="13">
    <location>
        <position position="185"/>
    </location>
    <ligand>
        <name>UDP-N-acetyl-alpha-D-muramoyl-L-alanyl-D-glutamate</name>
        <dbReference type="ChEBI" id="CHEBI:83900"/>
    </ligand>
</feature>
<dbReference type="GO" id="GO:0009252">
    <property type="term" value="P:peptidoglycan biosynthetic process"/>
    <property type="evidence" value="ECO:0007669"/>
    <property type="project" value="UniProtKB-UniRule"/>
</dbReference>
<dbReference type="Proteomes" id="UP001144352">
    <property type="component" value="Unassembled WGS sequence"/>
</dbReference>
<comment type="subcellular location">
    <subcellularLocation>
        <location evidence="13 14">Cytoplasm</location>
    </subcellularLocation>
</comment>
<comment type="caution">
    <text evidence="13">Lacks conserved residue(s) required for the propagation of feature annotation.</text>
</comment>
<dbReference type="Pfam" id="PF02875">
    <property type="entry name" value="Mur_ligase_C"/>
    <property type="match status" value="1"/>
</dbReference>
<keyword evidence="13" id="KW-0963">Cytoplasm</keyword>
<feature type="binding site" evidence="13">
    <location>
        <position position="187"/>
    </location>
    <ligand>
        <name>UDP-N-acetyl-alpha-D-muramoyl-L-alanyl-D-glutamate</name>
        <dbReference type="ChEBI" id="CHEBI:83900"/>
    </ligand>
</feature>
<feature type="binding site" evidence="13">
    <location>
        <begin position="152"/>
        <end position="153"/>
    </location>
    <ligand>
        <name>UDP-N-acetyl-alpha-D-muramoyl-L-alanyl-D-glutamate</name>
        <dbReference type="ChEBI" id="CHEBI:83900"/>
    </ligand>
</feature>
<accession>A0A9W6G135</accession>
<feature type="binding site" evidence="13">
    <location>
        <position position="30"/>
    </location>
    <ligand>
        <name>UDP-N-acetyl-alpha-D-muramoyl-L-alanyl-D-glutamate</name>
        <dbReference type="ChEBI" id="CHEBI:83900"/>
    </ligand>
</feature>
<keyword evidence="13 18" id="KW-0436">Ligase</keyword>
<dbReference type="InterPro" id="IPR036565">
    <property type="entry name" value="Mur-like_cat_sf"/>
</dbReference>
<dbReference type="InterPro" id="IPR013221">
    <property type="entry name" value="Mur_ligase_cen"/>
</dbReference>
<evidence type="ECO:0000256" key="6">
    <source>
        <dbReference type="ARBA" id="ARBA00023316"/>
    </source>
</evidence>
<name>A0A9W6G135_9BACT</name>
<evidence type="ECO:0000256" key="7">
    <source>
        <dbReference type="ARBA" id="ARBA00050251"/>
    </source>
</evidence>
<evidence type="ECO:0000256" key="2">
    <source>
        <dbReference type="ARBA" id="ARBA00022618"/>
    </source>
</evidence>
<dbReference type="FunFam" id="3.90.190.20:FF:000006">
    <property type="entry name" value="UDP-N-acetylmuramoyl-L-alanyl-D-glutamate--2,6-diaminopimelate ligase"/>
    <property type="match status" value="1"/>
</dbReference>
<dbReference type="NCBIfam" id="NF001126">
    <property type="entry name" value="PRK00139.1-4"/>
    <property type="match status" value="1"/>
</dbReference>
<dbReference type="HAMAP" id="MF_00208">
    <property type="entry name" value="MurE"/>
    <property type="match status" value="1"/>
</dbReference>
<dbReference type="AlphaFoldDB" id="A0A9W6G135"/>
<dbReference type="InterPro" id="IPR005761">
    <property type="entry name" value="UDP-N-AcMur-Glu-dNH2Pim_ligase"/>
</dbReference>
<evidence type="ECO:0000256" key="12">
    <source>
        <dbReference type="ARBA" id="ARBA00081560"/>
    </source>
</evidence>
<evidence type="ECO:0000259" key="16">
    <source>
        <dbReference type="Pfam" id="PF02875"/>
    </source>
</evidence>
<dbReference type="Pfam" id="PF08245">
    <property type="entry name" value="Mur_ligase_M"/>
    <property type="match status" value="1"/>
</dbReference>
<evidence type="ECO:0000256" key="10">
    <source>
        <dbReference type="ARBA" id="ARBA00075482"/>
    </source>
</evidence>
<dbReference type="Gene3D" id="3.90.190.20">
    <property type="entry name" value="Mur ligase, C-terminal domain"/>
    <property type="match status" value="1"/>
</dbReference>
<dbReference type="GO" id="GO:0005524">
    <property type="term" value="F:ATP binding"/>
    <property type="evidence" value="ECO:0007669"/>
    <property type="project" value="UniProtKB-UniRule"/>
</dbReference>
<evidence type="ECO:0000256" key="3">
    <source>
        <dbReference type="ARBA" id="ARBA00022960"/>
    </source>
</evidence>
<evidence type="ECO:0000256" key="4">
    <source>
        <dbReference type="ARBA" id="ARBA00022984"/>
    </source>
</evidence>
<evidence type="ECO:0000259" key="15">
    <source>
        <dbReference type="Pfam" id="PF01225"/>
    </source>
</evidence>
<dbReference type="RefSeq" id="WP_214186451.1">
    <property type="nucleotide sequence ID" value="NZ_BSDS01000001.1"/>
</dbReference>
<evidence type="ECO:0000256" key="9">
    <source>
        <dbReference type="ARBA" id="ARBA00072883"/>
    </source>
</evidence>
<comment type="similarity">
    <text evidence="1 13">Belongs to the MurCDEF family. MurE subfamily.</text>
</comment>
<keyword evidence="4 13" id="KW-0573">Peptidoglycan synthesis</keyword>
<dbReference type="InterPro" id="IPR004101">
    <property type="entry name" value="Mur_ligase_C"/>
</dbReference>
<feature type="binding site" evidence="13">
    <location>
        <position position="385"/>
    </location>
    <ligand>
        <name>meso-2,6-diaminopimelate</name>
        <dbReference type="ChEBI" id="CHEBI:57791"/>
    </ligand>
</feature>
<protein>
    <recommendedName>
        <fullName evidence="9 13">UDP-N-acetylmuramoyl-L-alanyl-D-glutamate--2,6-diaminopimelate ligase</fullName>
        <ecNumber evidence="8 13">6.3.2.13</ecNumber>
    </recommendedName>
    <alternativeName>
        <fullName evidence="10 13">Meso-A2pm-adding enzyme</fullName>
    </alternativeName>
    <alternativeName>
        <fullName evidence="11 13">Meso-diaminopimelate-adding enzyme</fullName>
    </alternativeName>
    <alternativeName>
        <fullName evidence="12 13">UDP-MurNAc-L-Ala-D-Glu:meso-diaminopimelate ligase</fullName>
    </alternativeName>
    <alternativeName>
        <fullName evidence="13">UDP-MurNAc-tripeptide synthetase</fullName>
    </alternativeName>
    <alternativeName>
        <fullName evidence="13">UDP-N-acetylmuramyl-tripeptide synthetase</fullName>
    </alternativeName>
</protein>
<dbReference type="PANTHER" id="PTHR23135:SF4">
    <property type="entry name" value="UDP-N-ACETYLMURAMOYL-L-ALANYL-D-GLUTAMATE--2,6-DIAMINOPIMELATE LIGASE MURE HOMOLOG, CHLOROPLASTIC"/>
    <property type="match status" value="1"/>
</dbReference>
<dbReference type="SUPFAM" id="SSF53244">
    <property type="entry name" value="MurD-like peptide ligases, peptide-binding domain"/>
    <property type="match status" value="1"/>
</dbReference>
<organism evidence="18 19">
    <name type="scientific">Geobacter hydrogenophilus</name>
    <dbReference type="NCBI Taxonomy" id="40983"/>
    <lineage>
        <taxon>Bacteria</taxon>
        <taxon>Pseudomonadati</taxon>
        <taxon>Thermodesulfobacteriota</taxon>
        <taxon>Desulfuromonadia</taxon>
        <taxon>Geobacterales</taxon>
        <taxon>Geobacteraceae</taxon>
        <taxon>Geobacter</taxon>
    </lineage>
</organism>
<feature type="binding site" evidence="13">
    <location>
        <begin position="409"/>
        <end position="412"/>
    </location>
    <ligand>
        <name>meso-2,6-diaminopimelate</name>
        <dbReference type="ChEBI" id="CHEBI:57791"/>
    </ligand>
</feature>
<evidence type="ECO:0000256" key="14">
    <source>
        <dbReference type="RuleBase" id="RU004135"/>
    </source>
</evidence>
<comment type="cofactor">
    <cofactor evidence="13">
        <name>Mg(2+)</name>
        <dbReference type="ChEBI" id="CHEBI:18420"/>
    </cofactor>
</comment>
<dbReference type="SUPFAM" id="SSF63418">
    <property type="entry name" value="MurE/MurF N-terminal domain"/>
    <property type="match status" value="1"/>
</dbReference>
<feature type="binding site" evidence="13">
    <location>
        <position position="179"/>
    </location>
    <ligand>
        <name>UDP-N-acetyl-alpha-D-muramoyl-L-alanyl-D-glutamate</name>
        <dbReference type="ChEBI" id="CHEBI:83900"/>
    </ligand>
</feature>
<dbReference type="Pfam" id="PF01225">
    <property type="entry name" value="Mur_ligase"/>
    <property type="match status" value="1"/>
</dbReference>
<comment type="catalytic activity">
    <reaction evidence="7 13">
        <text>UDP-N-acetyl-alpha-D-muramoyl-L-alanyl-D-glutamate + meso-2,6-diaminopimelate + ATP = UDP-N-acetyl-alpha-D-muramoyl-L-alanyl-gamma-D-glutamyl-meso-2,6-diaminopimelate + ADP + phosphate + H(+)</text>
        <dbReference type="Rhea" id="RHEA:23676"/>
        <dbReference type="ChEBI" id="CHEBI:15378"/>
        <dbReference type="ChEBI" id="CHEBI:30616"/>
        <dbReference type="ChEBI" id="CHEBI:43474"/>
        <dbReference type="ChEBI" id="CHEBI:57791"/>
        <dbReference type="ChEBI" id="CHEBI:83900"/>
        <dbReference type="ChEBI" id="CHEBI:83905"/>
        <dbReference type="ChEBI" id="CHEBI:456216"/>
        <dbReference type="EC" id="6.3.2.13"/>
    </reaction>
</comment>
<keyword evidence="6 13" id="KW-0961">Cell wall biogenesis/degradation</keyword>
<evidence type="ECO:0000256" key="5">
    <source>
        <dbReference type="ARBA" id="ARBA00023306"/>
    </source>
</evidence>
<reference evidence="18" key="1">
    <citation type="submission" date="2022-12" db="EMBL/GenBank/DDBJ databases">
        <title>Reference genome sequencing for broad-spectrum identification of bacterial and archaeal isolates by mass spectrometry.</title>
        <authorList>
            <person name="Sekiguchi Y."/>
            <person name="Tourlousse D.M."/>
        </authorList>
    </citation>
    <scope>NUCLEOTIDE SEQUENCE</scope>
    <source>
        <strain evidence="18">H2</strain>
    </source>
</reference>
<dbReference type="InterPro" id="IPR036615">
    <property type="entry name" value="Mur_ligase_C_dom_sf"/>
</dbReference>
<keyword evidence="5 13" id="KW-0131">Cell cycle</keyword>
<evidence type="ECO:0000256" key="8">
    <source>
        <dbReference type="ARBA" id="ARBA00066633"/>
    </source>
</evidence>
<dbReference type="GO" id="GO:0008360">
    <property type="term" value="P:regulation of cell shape"/>
    <property type="evidence" value="ECO:0007669"/>
    <property type="project" value="UniProtKB-KW"/>
</dbReference>
<dbReference type="EC" id="6.3.2.13" evidence="8 13"/>
<keyword evidence="19" id="KW-1185">Reference proteome</keyword>
<keyword evidence="13" id="KW-0067">ATP-binding</keyword>
<proteinExistence type="inferred from homology"/>
<comment type="pathway">
    <text evidence="13 14">Cell wall biogenesis; peptidoglycan biosynthesis.</text>
</comment>
<evidence type="ECO:0000313" key="18">
    <source>
        <dbReference type="EMBL" id="GLI38447.1"/>
    </source>
</evidence>
<feature type="domain" description="Mur ligase central" evidence="17">
    <location>
        <begin position="108"/>
        <end position="313"/>
    </location>
</feature>
<evidence type="ECO:0000256" key="13">
    <source>
        <dbReference type="HAMAP-Rule" id="MF_00208"/>
    </source>
</evidence>
<evidence type="ECO:0000259" key="17">
    <source>
        <dbReference type="Pfam" id="PF08245"/>
    </source>
</evidence>
<dbReference type="GO" id="GO:0008765">
    <property type="term" value="F:UDP-N-acetylmuramoylalanyl-D-glutamate-2,6-diaminopimelate ligase activity"/>
    <property type="evidence" value="ECO:0007669"/>
    <property type="project" value="UniProtKB-UniRule"/>
</dbReference>
<feature type="binding site" evidence="13">
    <location>
        <position position="480"/>
    </location>
    <ligand>
        <name>meso-2,6-diaminopimelate</name>
        <dbReference type="ChEBI" id="CHEBI:57791"/>
    </ligand>
</feature>
<dbReference type="PANTHER" id="PTHR23135">
    <property type="entry name" value="MUR LIGASE FAMILY MEMBER"/>
    <property type="match status" value="1"/>
</dbReference>
<dbReference type="Gene3D" id="3.40.1390.10">
    <property type="entry name" value="MurE/MurF, N-terminal domain"/>
    <property type="match status" value="1"/>
</dbReference>
<dbReference type="GO" id="GO:0071555">
    <property type="term" value="P:cell wall organization"/>
    <property type="evidence" value="ECO:0007669"/>
    <property type="project" value="UniProtKB-KW"/>
</dbReference>
<evidence type="ECO:0000256" key="1">
    <source>
        <dbReference type="ARBA" id="ARBA00005898"/>
    </source>
</evidence>
<dbReference type="InterPro" id="IPR000713">
    <property type="entry name" value="Mur_ligase_N"/>
</dbReference>
<keyword evidence="13" id="KW-0547">Nucleotide-binding</keyword>
<keyword evidence="2 13" id="KW-0132">Cell division</keyword>
<keyword evidence="3 13" id="KW-0133">Cell shape</keyword>
<comment type="PTM">
    <text evidence="13">Carboxylation is probably crucial for Mg(2+) binding and, consequently, for the gamma-phosphate positioning of ATP.</text>
</comment>
<dbReference type="NCBIfam" id="TIGR01085">
    <property type="entry name" value="murE"/>
    <property type="match status" value="1"/>
</dbReference>
<gene>
    <name evidence="13 18" type="primary">murE</name>
    <name evidence="18" type="ORF">GHYDROH2_19480</name>
</gene>
<dbReference type="SUPFAM" id="SSF53623">
    <property type="entry name" value="MurD-like peptide ligases, catalytic domain"/>
    <property type="match status" value="1"/>
</dbReference>
<feature type="domain" description="Mur ligase N-terminal catalytic" evidence="15">
    <location>
        <begin position="22"/>
        <end position="95"/>
    </location>
</feature>
<dbReference type="Gene3D" id="3.40.1190.10">
    <property type="entry name" value="Mur-like, catalytic domain"/>
    <property type="match status" value="1"/>
</dbReference>
<feature type="binding site" evidence="13">
    <location>
        <begin position="110"/>
        <end position="116"/>
    </location>
    <ligand>
        <name>ATP</name>
        <dbReference type="ChEBI" id="CHEBI:30616"/>
    </ligand>
</feature>
<comment type="function">
    <text evidence="13">Catalyzes the addition of meso-diaminopimelic acid to the nucleotide precursor UDP-N-acetylmuramoyl-L-alanyl-D-glutamate (UMAG) in the biosynthesis of bacterial cell-wall peptidoglycan.</text>
</comment>
<sequence length="511" mass="54526">MRLEDLARVINPSETEGTLALEIEGLYCDSRQVRSGGLFFALRGVATDGHDYIAASRDRGAVAVVVEDSSRVPEGMTWLKVDDARLAMSRAAAAFCGNPTDGIPVVGITGTNGKTTTTYLVEAVLARAGIPAAVLGTISYRFGDKTIPAPHTTPESVDLQLTIRDLVDRGAQGVVMEVSSHALEQRRVDGCRFDVGVFTNLTRDHLDYHRDMESYFESKARLFTELLAADDMKPRRAAAINVDDPYGARLARDAVAPVVSYGLSPSALVRAETVTFSVDGISGTLATPLGTIPFHSRLLGRFNLYNILAAVAAGVALGLSLDAIRGGIEGDVRVPGRLERVDNDRGVMVLVDYAHTGDALENVLKTVAEIAAGRIITVFGCGGDRDRGKRPVMGEIAGRFSDLSIVTSDNPRTENAGAIIGEILGGIRSLGLREYGAEELTTGFAAKGFTVVESRREAIRLAARVACPGDVVLLAGKGHEDYQIIGTTKHHFDDREEAAAAFRELSSKGQG</sequence>
<keyword evidence="13" id="KW-0460">Magnesium</keyword>
<feature type="short sequence motif" description="Meso-diaminopimelate recognition motif" evidence="13">
    <location>
        <begin position="409"/>
        <end position="412"/>
    </location>
</feature>
<dbReference type="GO" id="GO:0000287">
    <property type="term" value="F:magnesium ion binding"/>
    <property type="evidence" value="ECO:0007669"/>
    <property type="project" value="UniProtKB-UniRule"/>
</dbReference>
<feature type="domain" description="Mur ligase C-terminal" evidence="16">
    <location>
        <begin position="336"/>
        <end position="478"/>
    </location>
</feature>
<comment type="caution">
    <text evidence="18">The sequence shown here is derived from an EMBL/GenBank/DDBJ whole genome shotgun (WGS) entry which is preliminary data.</text>
</comment>
<feature type="modified residue" description="N6-carboxylysine" evidence="13">
    <location>
        <position position="219"/>
    </location>
</feature>
<dbReference type="NCBIfam" id="NF001124">
    <property type="entry name" value="PRK00139.1-2"/>
    <property type="match status" value="1"/>
</dbReference>
<evidence type="ECO:0000256" key="11">
    <source>
        <dbReference type="ARBA" id="ARBA00076158"/>
    </source>
</evidence>
<feature type="binding site" evidence="13">
    <location>
        <position position="476"/>
    </location>
    <ligand>
        <name>meso-2,6-diaminopimelate</name>
        <dbReference type="ChEBI" id="CHEBI:57791"/>
    </ligand>
</feature>
<dbReference type="InterPro" id="IPR035911">
    <property type="entry name" value="MurE/MurF_N"/>
</dbReference>
<dbReference type="GO" id="GO:0051301">
    <property type="term" value="P:cell division"/>
    <property type="evidence" value="ECO:0007669"/>
    <property type="project" value="UniProtKB-KW"/>
</dbReference>
<evidence type="ECO:0000313" key="19">
    <source>
        <dbReference type="Proteomes" id="UP001144352"/>
    </source>
</evidence>
<dbReference type="GO" id="GO:0005737">
    <property type="term" value="C:cytoplasm"/>
    <property type="evidence" value="ECO:0007669"/>
    <property type="project" value="UniProtKB-SubCell"/>
</dbReference>